<comment type="similarity">
    <text evidence="2 5">Belongs to the acyl-CoA dehydrogenase family.</text>
</comment>
<evidence type="ECO:0000256" key="4">
    <source>
        <dbReference type="ARBA" id="ARBA00022827"/>
    </source>
</evidence>
<dbReference type="GO" id="GO:0003995">
    <property type="term" value="F:acyl-CoA dehydrogenase activity"/>
    <property type="evidence" value="ECO:0007669"/>
    <property type="project" value="TreeGrafter"/>
</dbReference>
<dbReference type="InterPro" id="IPR046373">
    <property type="entry name" value="Acyl-CoA_Oxase/DH_mid-dom_sf"/>
</dbReference>
<evidence type="ECO:0000256" key="5">
    <source>
        <dbReference type="RuleBase" id="RU362125"/>
    </source>
</evidence>
<dbReference type="Pfam" id="PF02770">
    <property type="entry name" value="Acyl-CoA_dh_M"/>
    <property type="match status" value="1"/>
</dbReference>
<dbReference type="SUPFAM" id="SSF56645">
    <property type="entry name" value="Acyl-CoA dehydrogenase NM domain-like"/>
    <property type="match status" value="1"/>
</dbReference>
<evidence type="ECO:0000256" key="3">
    <source>
        <dbReference type="ARBA" id="ARBA00022630"/>
    </source>
</evidence>
<accession>A0A542SY40</accession>
<protein>
    <submittedName>
        <fullName evidence="9">Alkylation response protein AidB-like acyl-CoA dehydrogenase</fullName>
    </submittedName>
</protein>
<dbReference type="EMBL" id="VFNX01000007">
    <property type="protein sequence ID" value="TQK79237.1"/>
    <property type="molecule type" value="Genomic_DNA"/>
</dbReference>
<evidence type="ECO:0000256" key="1">
    <source>
        <dbReference type="ARBA" id="ARBA00001974"/>
    </source>
</evidence>
<organism evidence="9 10">
    <name type="scientific">Streptomyces puniciscabiei</name>
    <dbReference type="NCBI Taxonomy" id="164348"/>
    <lineage>
        <taxon>Bacteria</taxon>
        <taxon>Bacillati</taxon>
        <taxon>Actinomycetota</taxon>
        <taxon>Actinomycetes</taxon>
        <taxon>Kitasatosporales</taxon>
        <taxon>Streptomycetaceae</taxon>
        <taxon>Streptomyces</taxon>
    </lineage>
</organism>
<gene>
    <name evidence="9" type="ORF">FB563_8230</name>
</gene>
<dbReference type="PANTHER" id="PTHR43884:SF19">
    <property type="entry name" value="ACYL-COA DEHYDROGENASE FADE4-RELATED"/>
    <property type="match status" value="1"/>
</dbReference>
<dbReference type="InterPro" id="IPR037069">
    <property type="entry name" value="AcylCoA_DH/ox_N_sf"/>
</dbReference>
<proteinExistence type="inferred from homology"/>
<feature type="domain" description="Acyl-CoA oxidase/dehydrogenase middle" evidence="7">
    <location>
        <begin position="127"/>
        <end position="229"/>
    </location>
</feature>
<dbReference type="Proteomes" id="UP000318103">
    <property type="component" value="Unassembled WGS sequence"/>
</dbReference>
<dbReference type="Pfam" id="PF02771">
    <property type="entry name" value="Acyl-CoA_dh_N"/>
    <property type="match status" value="1"/>
</dbReference>
<evidence type="ECO:0000259" key="6">
    <source>
        <dbReference type="Pfam" id="PF00441"/>
    </source>
</evidence>
<dbReference type="SUPFAM" id="SSF47203">
    <property type="entry name" value="Acyl-CoA dehydrogenase C-terminal domain-like"/>
    <property type="match status" value="1"/>
</dbReference>
<dbReference type="GO" id="GO:0050660">
    <property type="term" value="F:flavin adenine dinucleotide binding"/>
    <property type="evidence" value="ECO:0007669"/>
    <property type="project" value="InterPro"/>
</dbReference>
<dbReference type="InterPro" id="IPR036250">
    <property type="entry name" value="AcylCo_DH-like_C"/>
</dbReference>
<keyword evidence="4 5" id="KW-0274">FAD</keyword>
<reference evidence="9 10" key="1">
    <citation type="submission" date="2019-06" db="EMBL/GenBank/DDBJ databases">
        <title>Sequencing the genomes of 1000 actinobacteria strains.</title>
        <authorList>
            <person name="Klenk H.-P."/>
        </authorList>
    </citation>
    <scope>NUCLEOTIDE SEQUENCE [LARGE SCALE GENOMIC DNA]</scope>
    <source>
        <strain evidence="9 10">DSM 41929</strain>
    </source>
</reference>
<feature type="domain" description="Acyl-CoA dehydrogenase/oxidase C-terminal" evidence="6">
    <location>
        <begin position="255"/>
        <end position="380"/>
    </location>
</feature>
<evidence type="ECO:0000259" key="8">
    <source>
        <dbReference type="Pfam" id="PF02771"/>
    </source>
</evidence>
<evidence type="ECO:0000313" key="9">
    <source>
        <dbReference type="EMBL" id="TQK79237.1"/>
    </source>
</evidence>
<keyword evidence="5" id="KW-0560">Oxidoreductase</keyword>
<dbReference type="Gene3D" id="1.10.540.10">
    <property type="entry name" value="Acyl-CoA dehydrogenase/oxidase, N-terminal domain"/>
    <property type="match status" value="1"/>
</dbReference>
<feature type="domain" description="Acyl-CoA dehydrogenase/oxidase N-terminal" evidence="8">
    <location>
        <begin position="41"/>
        <end position="122"/>
    </location>
</feature>
<evidence type="ECO:0000256" key="2">
    <source>
        <dbReference type="ARBA" id="ARBA00009347"/>
    </source>
</evidence>
<dbReference type="AlphaFoldDB" id="A0A542SY40"/>
<dbReference type="Gene3D" id="1.20.140.10">
    <property type="entry name" value="Butyryl-CoA Dehydrogenase, subunit A, domain 3"/>
    <property type="match status" value="1"/>
</dbReference>
<name>A0A542SY40_9ACTN</name>
<sequence length="383" mass="40151">MSVASRLIRTEDVVRTVGPTLAPPTLDMLRESDAHTAVTGKPDTSVLSRLRASGLLATAVPEAYGGAGGDAAAVNRVVEQVATVNPSVAIILFQHFAVCARIDEWGTDEQKARYLPALASGEFLAASAWSETGAGAAKKRLASTAERLPGDRWLLSGAKAFTTGAGVADLYLVLVQTSQAQDDPRSSYGSAGQTFFLVRGDNPGLIPDLSLDLVGMRGSATGFVQLSNCEVTDDDRLGPLGHATAIIAGVRESGATLGAVSIGIAQAVYDLAAQHRGRLDGARAQTVRHQMVALSTLLESARAFVVRAGHRSSDDPGRTTLQAKLHASAAAEEICLEVSRMLGSAGYVVDHRLNRLIADARAVALMGPTNELCRELVAESWES</sequence>
<dbReference type="Gene3D" id="2.40.110.10">
    <property type="entry name" value="Butyryl-CoA Dehydrogenase, subunit A, domain 2"/>
    <property type="match status" value="1"/>
</dbReference>
<dbReference type="InterPro" id="IPR006091">
    <property type="entry name" value="Acyl-CoA_Oxase/DH_mid-dom"/>
</dbReference>
<keyword evidence="3 5" id="KW-0285">Flavoprotein</keyword>
<dbReference type="GO" id="GO:0005886">
    <property type="term" value="C:plasma membrane"/>
    <property type="evidence" value="ECO:0007669"/>
    <property type="project" value="TreeGrafter"/>
</dbReference>
<dbReference type="InterPro" id="IPR009075">
    <property type="entry name" value="AcylCo_DH/oxidase_C"/>
</dbReference>
<keyword evidence="10" id="KW-1185">Reference proteome</keyword>
<comment type="caution">
    <text evidence="9">The sequence shown here is derived from an EMBL/GenBank/DDBJ whole genome shotgun (WGS) entry which is preliminary data.</text>
</comment>
<evidence type="ECO:0000259" key="7">
    <source>
        <dbReference type="Pfam" id="PF02770"/>
    </source>
</evidence>
<dbReference type="RefSeq" id="WP_234357803.1">
    <property type="nucleotide sequence ID" value="NZ_JBPJFI010000003.1"/>
</dbReference>
<comment type="cofactor">
    <cofactor evidence="1 5">
        <name>FAD</name>
        <dbReference type="ChEBI" id="CHEBI:57692"/>
    </cofactor>
</comment>
<evidence type="ECO:0000313" key="10">
    <source>
        <dbReference type="Proteomes" id="UP000318103"/>
    </source>
</evidence>
<dbReference type="PANTHER" id="PTHR43884">
    <property type="entry name" value="ACYL-COA DEHYDROGENASE"/>
    <property type="match status" value="1"/>
</dbReference>
<dbReference type="InterPro" id="IPR009100">
    <property type="entry name" value="AcylCoA_DH/oxidase_NM_dom_sf"/>
</dbReference>
<dbReference type="Pfam" id="PF00441">
    <property type="entry name" value="Acyl-CoA_dh_1"/>
    <property type="match status" value="1"/>
</dbReference>
<dbReference type="InterPro" id="IPR013786">
    <property type="entry name" value="AcylCoA_DH/ox_N"/>
</dbReference>